<dbReference type="SUPFAM" id="SSF51905">
    <property type="entry name" value="FAD/NAD(P)-binding domain"/>
    <property type="match status" value="1"/>
</dbReference>
<sequence>MSPTKPVPSIAIVGGGIAGLMLALNLINRSKSPSSPQPKYTVTIYESAHAFAEIGAGVSFGPNASRAMKAIGPEVYAAFERTQTRNQFESKQDVWFDFRFGESVDGRYKVAGEEGEDANGELIATVKCSGGQRGVKRSDFLDELIKHVPDDVAKFGRRVTHYTEGKDGKVTLHFKDGEDEVHDAVIGCDGIKSNIRKTLLAETPKPENANATFSGKFCYRGLIPMDEAVSLLGEEMAKNAQMYLGRHGHILTFAIEKGKLMNVVAFASAKEWHDERWVVEADQDKMKADFEGWSPTVTKIISLMRKNDIWALFNHPPAPTYVSDRGRVCLVGDAAHATTPHKGSGAGMAIEDSLVMGQLLSEALAGENVDAGRAIPAAFRVFDATRRERTLRLVEDSRETGQLYDLEHPVFGTDKDKIRETLLTRMDWVWEKDLEAELTASLDKLRNSLLGHEA</sequence>
<name>A0A0G2H593_9PEZI</name>
<keyword evidence="3" id="KW-0274">FAD</keyword>
<keyword evidence="5" id="KW-0812">Transmembrane</keyword>
<keyword evidence="4" id="KW-0560">Oxidoreductase</keyword>
<dbReference type="SUPFAM" id="SSF54373">
    <property type="entry name" value="FAD-linked reductases, C-terminal domain"/>
    <property type="match status" value="1"/>
</dbReference>
<dbReference type="InterPro" id="IPR036188">
    <property type="entry name" value="FAD/NAD-bd_sf"/>
</dbReference>
<dbReference type="GO" id="GO:0071949">
    <property type="term" value="F:FAD binding"/>
    <property type="evidence" value="ECO:0007669"/>
    <property type="project" value="InterPro"/>
</dbReference>
<keyword evidence="2" id="KW-0285">Flavoprotein</keyword>
<feature type="domain" description="FAD-binding" evidence="6">
    <location>
        <begin position="156"/>
        <end position="370"/>
    </location>
</feature>
<dbReference type="InterPro" id="IPR051104">
    <property type="entry name" value="FAD_monoxygenase"/>
</dbReference>
<dbReference type="PANTHER" id="PTHR46720:SF3">
    <property type="entry name" value="FAD-BINDING DOMAIN-CONTAINING PROTEIN-RELATED"/>
    <property type="match status" value="1"/>
</dbReference>
<dbReference type="GO" id="GO:0016491">
    <property type="term" value="F:oxidoreductase activity"/>
    <property type="evidence" value="ECO:0007669"/>
    <property type="project" value="UniProtKB-KW"/>
</dbReference>
<dbReference type="PANTHER" id="PTHR46720">
    <property type="entry name" value="HYDROXYLASE, PUTATIVE (AFU_ORTHOLOGUE AFUA_3G01460)-RELATED"/>
    <property type="match status" value="1"/>
</dbReference>
<dbReference type="InterPro" id="IPR002938">
    <property type="entry name" value="FAD-bd"/>
</dbReference>
<comment type="caution">
    <text evidence="7">The sequence shown here is derived from an EMBL/GenBank/DDBJ whole genome shotgun (WGS) entry which is preliminary data.</text>
</comment>
<reference evidence="7 8" key="2">
    <citation type="submission" date="2015-05" db="EMBL/GenBank/DDBJ databases">
        <authorList>
            <person name="Morales-Cruz A."/>
            <person name="Amrine K.C."/>
            <person name="Cantu D."/>
        </authorList>
    </citation>
    <scope>NUCLEOTIDE SEQUENCE [LARGE SCALE GENOMIC DNA]</scope>
    <source>
        <strain evidence="7">DA912</strain>
    </source>
</reference>
<dbReference type="Pfam" id="PF01494">
    <property type="entry name" value="FAD_binding_3"/>
    <property type="match status" value="1"/>
</dbReference>
<gene>
    <name evidence="7" type="ORF">UCDDA912_g09657</name>
</gene>
<feature type="transmembrane region" description="Helical" evidence="5">
    <location>
        <begin position="6"/>
        <end position="27"/>
    </location>
</feature>
<reference evidence="7 8" key="1">
    <citation type="submission" date="2015-05" db="EMBL/GenBank/DDBJ databases">
        <title>Distinctive expansion of gene families associated with plant cell wall degradation and secondary metabolism in the genomes of grapevine trunk pathogens.</title>
        <authorList>
            <person name="Lawrence D.P."/>
            <person name="Travadon R."/>
            <person name="Rolshausen P.E."/>
            <person name="Baumgartner K."/>
        </authorList>
    </citation>
    <scope>NUCLEOTIDE SEQUENCE [LARGE SCALE GENOMIC DNA]</scope>
    <source>
        <strain evidence="7">DA912</strain>
    </source>
</reference>
<dbReference type="AlphaFoldDB" id="A0A0G2H593"/>
<keyword evidence="5" id="KW-1133">Transmembrane helix</keyword>
<evidence type="ECO:0000256" key="1">
    <source>
        <dbReference type="ARBA" id="ARBA00007992"/>
    </source>
</evidence>
<dbReference type="PRINTS" id="PR00420">
    <property type="entry name" value="RNGMNOXGNASE"/>
</dbReference>
<dbReference type="FunFam" id="3.50.50.60:FF:000153">
    <property type="entry name" value="Salicylate hydroxylase, putative"/>
    <property type="match status" value="1"/>
</dbReference>
<protein>
    <submittedName>
        <fullName evidence="7">Putative mannitol 1-phosphate dehydrogenase</fullName>
    </submittedName>
</protein>
<dbReference type="OrthoDB" id="417877at2759"/>
<evidence type="ECO:0000313" key="8">
    <source>
        <dbReference type="Proteomes" id="UP000034680"/>
    </source>
</evidence>
<dbReference type="Proteomes" id="UP000034680">
    <property type="component" value="Unassembled WGS sequence"/>
</dbReference>
<dbReference type="Gene3D" id="3.50.50.60">
    <property type="entry name" value="FAD/NAD(P)-binding domain"/>
    <property type="match status" value="1"/>
</dbReference>
<keyword evidence="5" id="KW-0472">Membrane</keyword>
<evidence type="ECO:0000256" key="5">
    <source>
        <dbReference type="SAM" id="Phobius"/>
    </source>
</evidence>
<evidence type="ECO:0000313" key="7">
    <source>
        <dbReference type="EMBL" id="KKY30408.1"/>
    </source>
</evidence>
<keyword evidence="8" id="KW-1185">Reference proteome</keyword>
<evidence type="ECO:0000256" key="4">
    <source>
        <dbReference type="ARBA" id="ARBA00023002"/>
    </source>
</evidence>
<evidence type="ECO:0000259" key="6">
    <source>
        <dbReference type="Pfam" id="PF01494"/>
    </source>
</evidence>
<evidence type="ECO:0000256" key="2">
    <source>
        <dbReference type="ARBA" id="ARBA00022630"/>
    </source>
</evidence>
<dbReference type="GO" id="GO:0044550">
    <property type="term" value="P:secondary metabolite biosynthetic process"/>
    <property type="evidence" value="ECO:0007669"/>
    <property type="project" value="UniProtKB-ARBA"/>
</dbReference>
<dbReference type="STRING" id="1214573.A0A0G2H593"/>
<dbReference type="EMBL" id="LCUC01000489">
    <property type="protein sequence ID" value="KKY30408.1"/>
    <property type="molecule type" value="Genomic_DNA"/>
</dbReference>
<organism evidence="7 8">
    <name type="scientific">Diaporthe ampelina</name>
    <dbReference type="NCBI Taxonomy" id="1214573"/>
    <lineage>
        <taxon>Eukaryota</taxon>
        <taxon>Fungi</taxon>
        <taxon>Dikarya</taxon>
        <taxon>Ascomycota</taxon>
        <taxon>Pezizomycotina</taxon>
        <taxon>Sordariomycetes</taxon>
        <taxon>Sordariomycetidae</taxon>
        <taxon>Diaporthales</taxon>
        <taxon>Diaporthaceae</taxon>
        <taxon>Diaporthe</taxon>
    </lineage>
</organism>
<accession>A0A0G2H593</accession>
<proteinExistence type="inferred from homology"/>
<comment type="similarity">
    <text evidence="1">Belongs to the paxM FAD-dependent monooxygenase family.</text>
</comment>
<evidence type="ECO:0000256" key="3">
    <source>
        <dbReference type="ARBA" id="ARBA00022827"/>
    </source>
</evidence>